<accession>A0A174MKT2</accession>
<organism evidence="1 2">
    <name type="scientific">Flavonifractor plautii</name>
    <name type="common">Fusobacterium plautii</name>
    <dbReference type="NCBI Taxonomy" id="292800"/>
    <lineage>
        <taxon>Bacteria</taxon>
        <taxon>Bacillati</taxon>
        <taxon>Bacillota</taxon>
        <taxon>Clostridia</taxon>
        <taxon>Eubacteriales</taxon>
        <taxon>Oscillospiraceae</taxon>
        <taxon>Flavonifractor</taxon>
    </lineage>
</organism>
<evidence type="ECO:0000313" key="2">
    <source>
        <dbReference type="Proteomes" id="UP000095746"/>
    </source>
</evidence>
<name>A0A174MKT2_FLAPL</name>
<gene>
    <name evidence="1" type="ORF">ERS852411_03034</name>
</gene>
<dbReference type="Proteomes" id="UP000095746">
    <property type="component" value="Unassembled WGS sequence"/>
</dbReference>
<proteinExistence type="predicted"/>
<protein>
    <submittedName>
        <fullName evidence="1">Uncharacterized protein</fullName>
    </submittedName>
</protein>
<reference evidence="1 2" key="1">
    <citation type="submission" date="2015-09" db="EMBL/GenBank/DDBJ databases">
        <authorList>
            <consortium name="Pathogen Informatics"/>
        </authorList>
    </citation>
    <scope>NUCLEOTIDE SEQUENCE [LARGE SCALE GENOMIC DNA]</scope>
    <source>
        <strain evidence="1 2">2789STDY5608854</strain>
    </source>
</reference>
<dbReference type="AlphaFoldDB" id="A0A174MKT2"/>
<evidence type="ECO:0000313" key="1">
    <source>
        <dbReference type="EMBL" id="CUP35751.1"/>
    </source>
</evidence>
<dbReference type="EMBL" id="CYZT01000329">
    <property type="protein sequence ID" value="CUP35751.1"/>
    <property type="molecule type" value="Genomic_DNA"/>
</dbReference>
<sequence>MYRMGLKLCTKGRVIEAQANTVTSEEKLRGGIRW</sequence>